<organism evidence="4 5">
    <name type="scientific">Neocallimastix californiae</name>
    <dbReference type="NCBI Taxonomy" id="1754190"/>
    <lineage>
        <taxon>Eukaryota</taxon>
        <taxon>Fungi</taxon>
        <taxon>Fungi incertae sedis</taxon>
        <taxon>Chytridiomycota</taxon>
        <taxon>Chytridiomycota incertae sedis</taxon>
        <taxon>Neocallimastigomycetes</taxon>
        <taxon>Neocallimastigales</taxon>
        <taxon>Neocallimastigaceae</taxon>
        <taxon>Neocallimastix</taxon>
    </lineage>
</organism>
<dbReference type="GO" id="GO:0008810">
    <property type="term" value="F:cellulase activity"/>
    <property type="evidence" value="ECO:0007669"/>
    <property type="project" value="UniProtKB-EC"/>
</dbReference>
<comment type="catalytic activity">
    <reaction evidence="1">
        <text>Endohydrolysis of (1-&gt;4)-beta-D-glucosidic linkages in cellulose, lichenin and cereal beta-D-glucans.</text>
        <dbReference type="EC" id="3.2.1.4"/>
    </reaction>
</comment>
<gene>
    <name evidence="4" type="ORF">LY90DRAFT_508556</name>
</gene>
<dbReference type="Gene3D" id="3.20.20.80">
    <property type="entry name" value="Glycosidases"/>
    <property type="match status" value="1"/>
</dbReference>
<dbReference type="SUPFAM" id="SSF51445">
    <property type="entry name" value="(Trans)glycosidases"/>
    <property type="match status" value="1"/>
</dbReference>
<dbReference type="InterPro" id="IPR017853">
    <property type="entry name" value="GH"/>
</dbReference>
<proteinExistence type="predicted"/>
<sequence length="102" mass="11608">MKFFTLITICLSLIELVFAKNQYTGVNESGAEFGQGEYPGTYNKHYIYPDVKAIQASIDQGMNIFRVGFAWERLQRSLNAEFDATEFGRLDELLTISLVMVL</sequence>
<dbReference type="EMBL" id="MCOG01000098">
    <property type="protein sequence ID" value="ORY50148.1"/>
    <property type="molecule type" value="Genomic_DNA"/>
</dbReference>
<accession>A0A1Y2CSX9</accession>
<dbReference type="PANTHER" id="PTHR34142:SF1">
    <property type="entry name" value="GLYCOSIDE HYDROLASE FAMILY 5 DOMAIN-CONTAINING PROTEIN"/>
    <property type="match status" value="1"/>
</dbReference>
<dbReference type="PANTHER" id="PTHR34142">
    <property type="entry name" value="ENDO-BETA-1,4-GLUCANASE A"/>
    <property type="match status" value="1"/>
</dbReference>
<evidence type="ECO:0000256" key="3">
    <source>
        <dbReference type="SAM" id="SignalP"/>
    </source>
</evidence>
<reference evidence="4 5" key="1">
    <citation type="submission" date="2016-08" db="EMBL/GenBank/DDBJ databases">
        <title>A Parts List for Fungal Cellulosomes Revealed by Comparative Genomics.</title>
        <authorList>
            <consortium name="DOE Joint Genome Institute"/>
            <person name="Haitjema C.H."/>
            <person name="Gilmore S.P."/>
            <person name="Henske J.K."/>
            <person name="Solomon K.V."/>
            <person name="De Groot R."/>
            <person name="Kuo A."/>
            <person name="Mondo S.J."/>
            <person name="Salamov A.A."/>
            <person name="Labutti K."/>
            <person name="Zhao Z."/>
            <person name="Chiniquy J."/>
            <person name="Barry K."/>
            <person name="Brewer H.M."/>
            <person name="Purvine S.O."/>
            <person name="Wright A.T."/>
            <person name="Boxma B."/>
            <person name="Van Alen T."/>
            <person name="Hackstein J.H."/>
            <person name="Baker S.E."/>
            <person name="Grigoriev I.V."/>
            <person name="O'Malley M.A."/>
        </authorList>
    </citation>
    <scope>NUCLEOTIDE SEQUENCE [LARGE SCALE GENOMIC DNA]</scope>
    <source>
        <strain evidence="4 5">G1</strain>
    </source>
</reference>
<keyword evidence="3" id="KW-0732">Signal</keyword>
<dbReference type="STRING" id="1754190.A0A1Y2CSX9"/>
<dbReference type="OrthoDB" id="2109727at2759"/>
<evidence type="ECO:0000256" key="2">
    <source>
        <dbReference type="ARBA" id="ARBA00012601"/>
    </source>
</evidence>
<protein>
    <recommendedName>
        <fullName evidence="2">cellulase</fullName>
        <ecNumber evidence="2">3.2.1.4</ecNumber>
    </recommendedName>
</protein>
<feature type="chain" id="PRO_5012146775" description="cellulase" evidence="3">
    <location>
        <begin position="20"/>
        <end position="102"/>
    </location>
</feature>
<comment type="caution">
    <text evidence="4">The sequence shown here is derived from an EMBL/GenBank/DDBJ whole genome shotgun (WGS) entry which is preliminary data.</text>
</comment>
<evidence type="ECO:0000313" key="4">
    <source>
        <dbReference type="EMBL" id="ORY50148.1"/>
    </source>
</evidence>
<dbReference type="GO" id="GO:0009251">
    <property type="term" value="P:glucan catabolic process"/>
    <property type="evidence" value="ECO:0007669"/>
    <property type="project" value="TreeGrafter"/>
</dbReference>
<evidence type="ECO:0000313" key="5">
    <source>
        <dbReference type="Proteomes" id="UP000193920"/>
    </source>
</evidence>
<feature type="signal peptide" evidence="3">
    <location>
        <begin position="1"/>
        <end position="19"/>
    </location>
</feature>
<dbReference type="EC" id="3.2.1.4" evidence="2"/>
<keyword evidence="5" id="KW-1185">Reference proteome</keyword>
<name>A0A1Y2CSX9_9FUNG</name>
<evidence type="ECO:0000256" key="1">
    <source>
        <dbReference type="ARBA" id="ARBA00000966"/>
    </source>
</evidence>
<dbReference type="Proteomes" id="UP000193920">
    <property type="component" value="Unassembled WGS sequence"/>
</dbReference>
<dbReference type="AlphaFoldDB" id="A0A1Y2CSX9"/>